<organism evidence="2 3">
    <name type="scientific">Roseburia porci</name>
    <dbReference type="NCBI Taxonomy" id="2605790"/>
    <lineage>
        <taxon>Bacteria</taxon>
        <taxon>Bacillati</taxon>
        <taxon>Bacillota</taxon>
        <taxon>Clostridia</taxon>
        <taxon>Lachnospirales</taxon>
        <taxon>Lachnospiraceae</taxon>
        <taxon>Roseburia</taxon>
    </lineage>
</organism>
<accession>A0A6L5YSS7</accession>
<evidence type="ECO:0000313" key="2">
    <source>
        <dbReference type="EMBL" id="MST74731.1"/>
    </source>
</evidence>
<protein>
    <submittedName>
        <fullName evidence="2">Uncharacterized protein</fullName>
    </submittedName>
</protein>
<dbReference type="Pfam" id="PF20462">
    <property type="entry name" value="DUF6715"/>
    <property type="match status" value="1"/>
</dbReference>
<dbReference type="InterPro" id="IPR046563">
    <property type="entry name" value="DUF6715"/>
</dbReference>
<proteinExistence type="predicted"/>
<dbReference type="RefSeq" id="WP_154429700.1">
    <property type="nucleotide sequence ID" value="NZ_VUNI01000009.1"/>
</dbReference>
<gene>
    <name evidence="2" type="ORF">FYJ75_06715</name>
</gene>
<reference evidence="2 3" key="1">
    <citation type="submission" date="2019-08" db="EMBL/GenBank/DDBJ databases">
        <title>In-depth cultivation of the pig gut microbiome towards novel bacterial diversity and tailored functional studies.</title>
        <authorList>
            <person name="Wylensek D."/>
            <person name="Hitch T.C.A."/>
            <person name="Clavel T."/>
        </authorList>
    </citation>
    <scope>NUCLEOTIDE SEQUENCE [LARGE SCALE GENOMIC DNA]</scope>
    <source>
        <strain evidence="2 3">MUC/MUC-530-WT-4D</strain>
    </source>
</reference>
<comment type="caution">
    <text evidence="2">The sequence shown here is derived from an EMBL/GenBank/DDBJ whole genome shotgun (WGS) entry which is preliminary data.</text>
</comment>
<keyword evidence="1" id="KW-0472">Membrane</keyword>
<dbReference type="SUPFAM" id="SSF54427">
    <property type="entry name" value="NTF2-like"/>
    <property type="match status" value="1"/>
</dbReference>
<feature type="transmembrane region" description="Helical" evidence="1">
    <location>
        <begin position="6"/>
        <end position="24"/>
    </location>
</feature>
<dbReference type="EMBL" id="VUNI01000009">
    <property type="protein sequence ID" value="MST74731.1"/>
    <property type="molecule type" value="Genomic_DNA"/>
</dbReference>
<name>A0A6L5YSS7_9FIRM</name>
<keyword evidence="3" id="KW-1185">Reference proteome</keyword>
<keyword evidence="1" id="KW-0812">Transmembrane</keyword>
<evidence type="ECO:0000313" key="3">
    <source>
        <dbReference type="Proteomes" id="UP000474024"/>
    </source>
</evidence>
<sequence>MKKAGIVVIALICIGVICGGFFYVSKHHKPSVDDTKLTEVQKVIGKNLETDYPETPREVVKFYNRILKCYYSEEHTDEEMDELVDQALALFDDDLKANNPKDQYKTSVETDIAQYQADSKTIAQYDVCDSNDVLYKKDNGSDVAYVSASYFIKENGSYSKTYQTYVLRKDEDGKWKILVFYQTEAPDTVEE</sequence>
<evidence type="ECO:0000256" key="1">
    <source>
        <dbReference type="SAM" id="Phobius"/>
    </source>
</evidence>
<dbReference type="InterPro" id="IPR032710">
    <property type="entry name" value="NTF2-like_dom_sf"/>
</dbReference>
<dbReference type="Proteomes" id="UP000474024">
    <property type="component" value="Unassembled WGS sequence"/>
</dbReference>
<dbReference type="AlphaFoldDB" id="A0A6L5YSS7"/>
<keyword evidence="1" id="KW-1133">Transmembrane helix</keyword>